<evidence type="ECO:0000256" key="3">
    <source>
        <dbReference type="ARBA" id="ARBA00023015"/>
    </source>
</evidence>
<feature type="region of interest" description="Disordered" evidence="7">
    <location>
        <begin position="318"/>
        <end position="369"/>
    </location>
</feature>
<feature type="region of interest" description="Disordered" evidence="7">
    <location>
        <begin position="498"/>
        <end position="537"/>
    </location>
</feature>
<feature type="compositionally biased region" description="Basic residues" evidence="7">
    <location>
        <begin position="318"/>
        <end position="329"/>
    </location>
</feature>
<evidence type="ECO:0000256" key="4">
    <source>
        <dbReference type="ARBA" id="ARBA00023163"/>
    </source>
</evidence>
<dbReference type="Pfam" id="PF10513">
    <property type="entry name" value="EPL1"/>
    <property type="match status" value="1"/>
</dbReference>
<dbReference type="InterPro" id="IPR019542">
    <property type="entry name" value="Enhancer_polycomb-like_N"/>
</dbReference>
<reference evidence="9 10" key="1">
    <citation type="submission" date="2019-01" db="EMBL/GenBank/DDBJ databases">
        <title>A draft genome assembly of the solar-powered sea slug Elysia chlorotica.</title>
        <authorList>
            <person name="Cai H."/>
            <person name="Li Q."/>
            <person name="Fang X."/>
            <person name="Li J."/>
            <person name="Curtis N.E."/>
            <person name="Altenburger A."/>
            <person name="Shibata T."/>
            <person name="Feng M."/>
            <person name="Maeda T."/>
            <person name="Schwartz J.A."/>
            <person name="Shigenobu S."/>
            <person name="Lundholm N."/>
            <person name="Nishiyama T."/>
            <person name="Yang H."/>
            <person name="Hasebe M."/>
            <person name="Li S."/>
            <person name="Pierce S.K."/>
            <person name="Wang J."/>
        </authorList>
    </citation>
    <scope>NUCLEOTIDE SEQUENCE [LARGE SCALE GENOMIC DNA]</scope>
    <source>
        <strain evidence="9">EC2010</strain>
        <tissue evidence="9">Whole organism of an adult</tissue>
    </source>
</reference>
<feature type="compositionally biased region" description="Polar residues" evidence="7">
    <location>
        <begin position="828"/>
        <end position="845"/>
    </location>
</feature>
<feature type="compositionally biased region" description="Polar residues" evidence="7">
    <location>
        <begin position="915"/>
        <end position="928"/>
    </location>
</feature>
<dbReference type="GO" id="GO:0005634">
    <property type="term" value="C:nucleus"/>
    <property type="evidence" value="ECO:0007669"/>
    <property type="project" value="UniProtKB-SubCell"/>
</dbReference>
<evidence type="ECO:0000259" key="8">
    <source>
        <dbReference type="Pfam" id="PF10513"/>
    </source>
</evidence>
<evidence type="ECO:0000256" key="6">
    <source>
        <dbReference type="RuleBase" id="RU361124"/>
    </source>
</evidence>
<feature type="domain" description="Enhancer of polycomb-like N-terminal" evidence="8">
    <location>
        <begin position="7"/>
        <end position="147"/>
    </location>
</feature>
<feature type="compositionally biased region" description="Polar residues" evidence="7">
    <location>
        <begin position="523"/>
        <end position="535"/>
    </location>
</feature>
<dbReference type="OrthoDB" id="435275at2759"/>
<sequence length="970" mass="106378">MSKVSFRARALDASKPMPVYRACEIPDMKDFAQINRSVPQMPTGMEKEEEAEHHLQRALSAQQVYGSSEALVIPIPEVQDIAERYHVLYPSTYKTTKQYIHIQAFNMDQEIPDYDMDSEDDTWLTEQSKKMEITPLKFEEMMDRLEKGSGQQVVTLREAKLLLKEDDDLIMAVYDYWLNKRLTMQRPLIATVKSEKRDGTTTNNPYVAFRRRTEKMQTRKNRKNDEVSYEKMHKLRRDLHKTLTLLEMLKRREKSKKELLQLTIEILEKRNEMEDFSGTALAAAEEEREKHPTFVAPFALNSLGHWVQTFQGEEVAPVRKKRQYRKRKQSQQQQQLQQQQQHQIGRQGASHHFQQQQQQQQHSSGEVDIMDSSDEDLLSPALSQSDHEDENDPDGIFAFKRRKNCHYHQPIQSGLGNWPWYGPDEGGRGDKRFRFSLTSLPSGFMGYARRRIGRGGRVIFDRASTEWDDTLERLDFGHNSHSGLYSDYVMYVRGKKIPHYRPKTPPTDEPGSSPPAGQRGDAAQNSPSHFSQRGGTATDEFDVESFHWHREQLLEMQREQQHKLFTEDNTSGSSGANAEPVSAGNHKVEAAGDRNSTAPAKGIVDSKQGRGQGTPTTTPSLLPRFTLDSAGAEFAVRALVESPGGLAIPPLEASTPALVAASPVGSRTSLQQLTSASLLASSISSLTSSSTLSLLTTPAALVSKSSSCSTQGSSSSSNNKAGIATSSIILNSTSNGRTVLVSSNQLPLTSTPKLFHHVSDTSSSGSSLVSGAVTRLPLLPSTSGPTISLIHKSPSAPLLPHISLASSTSLLSPLVTATPTTTSLLPSQKLNGPSTGTTHVKSSGLSTSPAASVLQLNFPACNSTSLLTPVSQSPSSQSSSVLNASSPAVVMSSSASSQSVVAITSTSLLSSSPSQQRTHPSSSKLLPTGSTGALYKLPVSAAPSSNYDILRPNHEEILFNKDTGIPMDVT</sequence>
<evidence type="ECO:0000256" key="1">
    <source>
        <dbReference type="ARBA" id="ARBA00004123"/>
    </source>
</evidence>
<dbReference type="GO" id="GO:0006357">
    <property type="term" value="P:regulation of transcription by RNA polymerase II"/>
    <property type="evidence" value="ECO:0007669"/>
    <property type="project" value="InterPro"/>
</dbReference>
<dbReference type="PANTHER" id="PTHR14898">
    <property type="entry name" value="ENHANCER OF POLYCOMB"/>
    <property type="match status" value="1"/>
</dbReference>
<name>A0A433T5D4_ELYCH</name>
<keyword evidence="3 6" id="KW-0805">Transcription regulation</keyword>
<feature type="region of interest" description="Disordered" evidence="7">
    <location>
        <begin position="822"/>
        <end position="845"/>
    </location>
</feature>
<dbReference type="EMBL" id="RQTK01000636">
    <property type="protein sequence ID" value="RUS76783.1"/>
    <property type="molecule type" value="Genomic_DNA"/>
</dbReference>
<organism evidence="9 10">
    <name type="scientific">Elysia chlorotica</name>
    <name type="common">Eastern emerald elysia</name>
    <name type="synonym">Sea slug</name>
    <dbReference type="NCBI Taxonomy" id="188477"/>
    <lineage>
        <taxon>Eukaryota</taxon>
        <taxon>Metazoa</taxon>
        <taxon>Spiralia</taxon>
        <taxon>Lophotrochozoa</taxon>
        <taxon>Mollusca</taxon>
        <taxon>Gastropoda</taxon>
        <taxon>Heterobranchia</taxon>
        <taxon>Euthyneura</taxon>
        <taxon>Panpulmonata</taxon>
        <taxon>Sacoglossa</taxon>
        <taxon>Placobranchoidea</taxon>
        <taxon>Plakobranchidae</taxon>
        <taxon>Elysia</taxon>
    </lineage>
</organism>
<comment type="subcellular location">
    <subcellularLocation>
        <location evidence="1 6">Nucleus</location>
    </subcellularLocation>
</comment>
<gene>
    <name evidence="9" type="ORF">EGW08_015460</name>
</gene>
<evidence type="ECO:0000256" key="5">
    <source>
        <dbReference type="ARBA" id="ARBA00023242"/>
    </source>
</evidence>
<evidence type="ECO:0000313" key="9">
    <source>
        <dbReference type="EMBL" id="RUS76783.1"/>
    </source>
</evidence>
<protein>
    <recommendedName>
        <fullName evidence="6">Enhancer of polycomb-like protein</fullName>
    </recommendedName>
</protein>
<keyword evidence="10" id="KW-1185">Reference proteome</keyword>
<feature type="region of interest" description="Disordered" evidence="7">
    <location>
        <begin position="908"/>
        <end position="928"/>
    </location>
</feature>
<dbReference type="InterPro" id="IPR024943">
    <property type="entry name" value="Enhancer_polycomb"/>
</dbReference>
<comment type="similarity">
    <text evidence="2 6">Belongs to the enhancer of polycomb family.</text>
</comment>
<dbReference type="GO" id="GO:0035267">
    <property type="term" value="C:NuA4 histone acetyltransferase complex"/>
    <property type="evidence" value="ECO:0007669"/>
    <property type="project" value="InterPro"/>
</dbReference>
<keyword evidence="4 6" id="KW-0804">Transcription</keyword>
<feature type="region of interest" description="Disordered" evidence="7">
    <location>
        <begin position="567"/>
        <end position="623"/>
    </location>
</feature>
<proteinExistence type="inferred from homology"/>
<keyword evidence="5 6" id="KW-0539">Nucleus</keyword>
<evidence type="ECO:0000256" key="2">
    <source>
        <dbReference type="ARBA" id="ARBA00008035"/>
    </source>
</evidence>
<dbReference type="STRING" id="188477.A0A433T5D4"/>
<comment type="caution">
    <text evidence="9">The sequence shown here is derived from an EMBL/GenBank/DDBJ whole genome shotgun (WGS) entry which is preliminary data.</text>
</comment>
<evidence type="ECO:0000313" key="10">
    <source>
        <dbReference type="Proteomes" id="UP000271974"/>
    </source>
</evidence>
<accession>A0A433T5D4</accession>
<evidence type="ECO:0000256" key="7">
    <source>
        <dbReference type="SAM" id="MobiDB-lite"/>
    </source>
</evidence>
<dbReference type="Proteomes" id="UP000271974">
    <property type="component" value="Unassembled WGS sequence"/>
</dbReference>
<feature type="compositionally biased region" description="Low complexity" evidence="7">
    <location>
        <begin position="330"/>
        <end position="347"/>
    </location>
</feature>
<feature type="compositionally biased region" description="Polar residues" evidence="7">
    <location>
        <begin position="567"/>
        <end position="576"/>
    </location>
</feature>
<dbReference type="AlphaFoldDB" id="A0A433T5D4"/>